<dbReference type="InterPro" id="IPR048680">
    <property type="entry name" value="COG4_N"/>
</dbReference>
<evidence type="ECO:0000256" key="8">
    <source>
        <dbReference type="ARBA" id="ARBA00031340"/>
    </source>
</evidence>
<dbReference type="PANTHER" id="PTHR24016">
    <property type="entry name" value="CONSERVED OLIGOMERIC GOLGI COMPLEX SUBUNIT 4"/>
    <property type="match status" value="1"/>
</dbReference>
<dbReference type="STRING" id="70415.A0A5S6Q4M1"/>
<evidence type="ECO:0000256" key="2">
    <source>
        <dbReference type="ARBA" id="ARBA00009215"/>
    </source>
</evidence>
<dbReference type="WBParaSite" id="TMUE_0000002195.1">
    <property type="protein sequence ID" value="TMUE_0000002195.1"/>
    <property type="gene ID" value="WBGene00298048"/>
</dbReference>
<dbReference type="GO" id="GO:0007030">
    <property type="term" value="P:Golgi organization"/>
    <property type="evidence" value="ECO:0007669"/>
    <property type="project" value="TreeGrafter"/>
</dbReference>
<keyword evidence="10" id="KW-1185">Reference proteome</keyword>
<name>A0A5S6Q4M1_TRIMR</name>
<evidence type="ECO:0000256" key="1">
    <source>
        <dbReference type="ARBA" id="ARBA00004395"/>
    </source>
</evidence>
<comment type="similarity">
    <text evidence="2">Belongs to the COG4 family.</text>
</comment>
<dbReference type="Pfam" id="PF20662">
    <property type="entry name" value="COG4_C"/>
    <property type="match status" value="1"/>
</dbReference>
<comment type="subcellular location">
    <subcellularLocation>
        <location evidence="1">Golgi apparatus membrane</location>
        <topology evidence="1">Peripheral membrane protein</topology>
    </subcellularLocation>
</comment>
<feature type="domain" description="COG4 transport protein middle alpha-helical bundle" evidence="9">
    <location>
        <begin position="165"/>
        <end position="481"/>
    </location>
</feature>
<evidence type="ECO:0000256" key="6">
    <source>
        <dbReference type="ARBA" id="ARBA00023034"/>
    </source>
</evidence>
<evidence type="ECO:0000256" key="7">
    <source>
        <dbReference type="ARBA" id="ARBA00023136"/>
    </source>
</evidence>
<dbReference type="Proteomes" id="UP000046395">
    <property type="component" value="Unassembled WGS sequence"/>
</dbReference>
<sequence length="764" mass="85572">MLSYDFTEEIKALAEELTSVRRREEEVDFQINSIIRDGLDLPKQLYGSFNRLVTGMTLAESDTSQLISSVDISSVVADGISSKVRDMDVAKTRVVECLQFVEDILDLRTCTEGVRIAMVNEDYEQAAGHVHRFLTLDRTVLDASSYVRSIDVQGNSDGETSVQAMMKAEKELKQIVVDKFDEAVQRDDIASIQRFFKLFPQLEQHDIGIAKFGAYLKQKIASTGETNFRIAKSGGTDASRINVLFADALTLLLEGVARIFEVQQPIVDAYYGLDKVLVFWSILQEQCNIEAGRIFDCFMEKRQVKSKFLNPISNGGQTSRGSGQVEKVDPLDLDVLLTEMTLMNMRVDMYTRFLNRRIGGSIAVLAEDTEEQKERKQSMELQFGIQLRTCDLCRKVQELLGLYILMEEYYMRESILKALRLEYRDDDALCSSIVDDVFFIVRKCIRRALSSANVDCVGAMLNHACSLLEKYYLAELKGRLKPANLIYGSLADAYSTAAAAYASVVQQGKIPTSGIDGGDKSRDFFVTLNDCNASLECLERLKNGLARDFDDVLCKRAGSERQKLESCLAQFDDVHRRCSSIVEDGIGQLVQNCVKPRLKLAAEAFFNESHSPNEAEYNELEARNVFVESIVSTLDASLATLKPQLSEQVYASMLTRVAAETALLVEKVVMKGTYNRLGGLLLDKQVRELANFLTSLAGWGSREKFSRLNQVTCLLNVDSVREAKEFCQSDSVVWLLSPSEVRQVLALRIDLPGNKSARPTGLMQ</sequence>
<dbReference type="Pfam" id="PF20663">
    <property type="entry name" value="COG4_N"/>
    <property type="match status" value="1"/>
</dbReference>
<dbReference type="GO" id="GO:0000139">
    <property type="term" value="C:Golgi membrane"/>
    <property type="evidence" value="ECO:0007669"/>
    <property type="project" value="UniProtKB-SubCell"/>
</dbReference>
<proteinExistence type="inferred from homology"/>
<dbReference type="GO" id="GO:0015031">
    <property type="term" value="P:protein transport"/>
    <property type="evidence" value="ECO:0007669"/>
    <property type="project" value="UniProtKB-KW"/>
</dbReference>
<dbReference type="Gene3D" id="1.10.287.1060">
    <property type="entry name" value="ESAT-6-like"/>
    <property type="match status" value="1"/>
</dbReference>
<evidence type="ECO:0000313" key="10">
    <source>
        <dbReference type="Proteomes" id="UP000046395"/>
    </source>
</evidence>
<dbReference type="Gene3D" id="1.20.58.1970">
    <property type="match status" value="1"/>
</dbReference>
<dbReference type="InterPro" id="IPR048682">
    <property type="entry name" value="COG4"/>
</dbReference>
<dbReference type="GO" id="GO:0017119">
    <property type="term" value="C:Golgi transport complex"/>
    <property type="evidence" value="ECO:0007669"/>
    <property type="project" value="TreeGrafter"/>
</dbReference>
<evidence type="ECO:0000313" key="11">
    <source>
        <dbReference type="WBParaSite" id="TMUE_0000002195.1"/>
    </source>
</evidence>
<keyword evidence="4" id="KW-0813">Transport</keyword>
<evidence type="ECO:0000256" key="3">
    <source>
        <dbReference type="ARBA" id="ARBA00020975"/>
    </source>
</evidence>
<keyword evidence="6" id="KW-0333">Golgi apparatus</keyword>
<keyword evidence="7" id="KW-0472">Membrane</keyword>
<dbReference type="InterPro" id="IPR048684">
    <property type="entry name" value="COG4_C"/>
</dbReference>
<dbReference type="PANTHER" id="PTHR24016:SF0">
    <property type="entry name" value="CONSERVED OLIGOMERIC GOLGI COMPLEX SUBUNIT 4"/>
    <property type="match status" value="1"/>
</dbReference>
<dbReference type="InterPro" id="IPR013167">
    <property type="entry name" value="COG4_M"/>
</dbReference>
<protein>
    <recommendedName>
        <fullName evidence="3">Conserved oligomeric Golgi complex subunit 4</fullName>
    </recommendedName>
    <alternativeName>
        <fullName evidence="8">Component of oligomeric Golgi complex 4</fullName>
    </alternativeName>
</protein>
<dbReference type="SMART" id="SM00762">
    <property type="entry name" value="Cog4"/>
    <property type="match status" value="1"/>
</dbReference>
<evidence type="ECO:0000256" key="5">
    <source>
        <dbReference type="ARBA" id="ARBA00022927"/>
    </source>
</evidence>
<reference evidence="11" key="1">
    <citation type="submission" date="2019-12" db="UniProtKB">
        <authorList>
            <consortium name="WormBaseParasite"/>
        </authorList>
    </citation>
    <scope>IDENTIFICATION</scope>
</reference>
<dbReference type="GO" id="GO:0006890">
    <property type="term" value="P:retrograde vesicle-mediated transport, Golgi to endoplasmic reticulum"/>
    <property type="evidence" value="ECO:0007669"/>
    <property type="project" value="TreeGrafter"/>
</dbReference>
<keyword evidence="5" id="KW-0653">Protein transport</keyword>
<organism evidence="10 11">
    <name type="scientific">Trichuris muris</name>
    <name type="common">Mouse whipworm</name>
    <dbReference type="NCBI Taxonomy" id="70415"/>
    <lineage>
        <taxon>Eukaryota</taxon>
        <taxon>Metazoa</taxon>
        <taxon>Ecdysozoa</taxon>
        <taxon>Nematoda</taxon>
        <taxon>Enoplea</taxon>
        <taxon>Dorylaimia</taxon>
        <taxon>Trichinellida</taxon>
        <taxon>Trichuridae</taxon>
        <taxon>Trichuris</taxon>
    </lineage>
</organism>
<dbReference type="Pfam" id="PF08318">
    <property type="entry name" value="COG4_m"/>
    <property type="match status" value="1"/>
</dbReference>
<accession>A0A5S6Q4M1</accession>
<evidence type="ECO:0000256" key="4">
    <source>
        <dbReference type="ARBA" id="ARBA00022448"/>
    </source>
</evidence>
<evidence type="ECO:0000259" key="9">
    <source>
        <dbReference type="SMART" id="SM00762"/>
    </source>
</evidence>
<dbReference type="AlphaFoldDB" id="A0A5S6Q4M1"/>